<keyword evidence="3" id="KW-0808">Transferase</keyword>
<dbReference type="InterPro" id="IPR009081">
    <property type="entry name" value="PP-bd_ACP"/>
</dbReference>
<dbReference type="SUPFAM" id="SSF55048">
    <property type="entry name" value="Probable ACP-binding domain of malonyl-CoA ACP transacylase"/>
    <property type="match status" value="1"/>
</dbReference>
<dbReference type="PROSITE" id="PS50075">
    <property type="entry name" value="CARRIER"/>
    <property type="match status" value="1"/>
</dbReference>
<dbReference type="Pfam" id="PF00698">
    <property type="entry name" value="Acyl_transf_1"/>
    <property type="match status" value="1"/>
</dbReference>
<comment type="caution">
    <text evidence="6">The sequence shown here is derived from an EMBL/GenBank/DDBJ whole genome shotgun (WGS) entry which is preliminary data.</text>
</comment>
<dbReference type="SMART" id="SM01294">
    <property type="entry name" value="PKS_PP_betabranch"/>
    <property type="match status" value="1"/>
</dbReference>
<dbReference type="InterPro" id="IPR042104">
    <property type="entry name" value="PKS_dehydratase_sf"/>
</dbReference>
<dbReference type="Pfam" id="PF08659">
    <property type="entry name" value="KR"/>
    <property type="match status" value="1"/>
</dbReference>
<dbReference type="InterPro" id="IPR016036">
    <property type="entry name" value="Malonyl_transacylase_ACP-bd"/>
</dbReference>
<dbReference type="InterPro" id="IPR049552">
    <property type="entry name" value="PKS_DH_N"/>
</dbReference>
<evidence type="ECO:0000313" key="7">
    <source>
        <dbReference type="Proteomes" id="UP001144096"/>
    </source>
</evidence>
<dbReference type="SMART" id="SM00827">
    <property type="entry name" value="PKS_AT"/>
    <property type="match status" value="1"/>
</dbReference>
<dbReference type="Pfam" id="PF00550">
    <property type="entry name" value="PP-binding"/>
    <property type="match status" value="1"/>
</dbReference>
<dbReference type="InterPro" id="IPR036736">
    <property type="entry name" value="ACP-like_sf"/>
</dbReference>
<dbReference type="InterPro" id="IPR016035">
    <property type="entry name" value="Acyl_Trfase/lysoPLipase"/>
</dbReference>
<dbReference type="InterPro" id="IPR013968">
    <property type="entry name" value="PKS_KR"/>
</dbReference>
<feature type="domain" description="Carrier" evidence="5">
    <location>
        <begin position="945"/>
        <end position="1020"/>
    </location>
</feature>
<dbReference type="GO" id="GO:0031177">
    <property type="term" value="F:phosphopantetheine binding"/>
    <property type="evidence" value="ECO:0007669"/>
    <property type="project" value="InterPro"/>
</dbReference>
<dbReference type="Pfam" id="PF22953">
    <property type="entry name" value="SpnB_Rossmann"/>
    <property type="match status" value="1"/>
</dbReference>
<dbReference type="GO" id="GO:0006633">
    <property type="term" value="P:fatty acid biosynthetic process"/>
    <property type="evidence" value="ECO:0007669"/>
    <property type="project" value="TreeGrafter"/>
</dbReference>
<dbReference type="Proteomes" id="UP001144096">
    <property type="component" value="Unassembled WGS sequence"/>
</dbReference>
<keyword evidence="2" id="KW-0597">Phosphoprotein</keyword>
<reference evidence="6" key="1">
    <citation type="submission" date="2022-06" db="EMBL/GenBank/DDBJ databases">
        <title>Amycolatopsis iheyaensis sp. nov., a new species of the genus Amycolatopsis isolated from soil in Iheya island, Japan.</title>
        <authorList>
            <person name="Ngamcharungchit C."/>
            <person name="Kanto H."/>
            <person name="Take A."/>
            <person name="Intra B."/>
            <person name="Matsumoto A."/>
            <person name="Panbangred W."/>
            <person name="Inahashi Y."/>
        </authorList>
    </citation>
    <scope>NUCLEOTIDE SEQUENCE</scope>
    <source>
        <strain evidence="6">OK19-0408</strain>
    </source>
</reference>
<dbReference type="InterPro" id="IPR006162">
    <property type="entry name" value="Ppantetheine_attach_site"/>
</dbReference>
<keyword evidence="4 6" id="KW-0012">Acyltransferase</keyword>
<dbReference type="InterPro" id="IPR014043">
    <property type="entry name" value="Acyl_transferase_dom"/>
</dbReference>
<dbReference type="SUPFAM" id="SSF47336">
    <property type="entry name" value="ACP-like"/>
    <property type="match status" value="1"/>
</dbReference>
<dbReference type="InterPro" id="IPR055123">
    <property type="entry name" value="SpnB-like_Rossmann"/>
</dbReference>
<name>A0A9X2NJ05_9PSEU</name>
<evidence type="ECO:0000256" key="4">
    <source>
        <dbReference type="ARBA" id="ARBA00023315"/>
    </source>
</evidence>
<dbReference type="InterPro" id="IPR036291">
    <property type="entry name" value="NAD(P)-bd_dom_sf"/>
</dbReference>
<dbReference type="EMBL" id="JAMXQV010000027">
    <property type="protein sequence ID" value="MCR6488773.1"/>
    <property type="molecule type" value="Genomic_DNA"/>
</dbReference>
<dbReference type="Gene3D" id="3.40.366.10">
    <property type="entry name" value="Malonyl-Coenzyme A Acyl Carrier Protein, domain 2"/>
    <property type="match status" value="1"/>
</dbReference>
<gene>
    <name evidence="6" type="ORF">M8542_38685</name>
</gene>
<sequence length="1026" mass="106947">MGRELLAASPEFREWVRRCQGLLDAYDCDWTLEEALGGANDLSRTDVVQPAAFVLMTGLAQLWARAGVAPEVVIGSSQGELAAACVAGVLSLDDALRICVVRSRLAAALPPTGGMLVLGVSRAQADELLPAYDGRLELAAVNGPAMVGFSGAVEAISQLEAYAAEHGIWCRRLRADYASHSYLVDELERPMLAELDGVGERPARGLVASCRFYSTVESRWIGPDEVLDAGYWFRNLRRPVELADAVRAVTDGMRAVVEVSPHPGLVSSVLDVIADAGRPVGVLGTLRRDHGGARQVLTALAEAFAIGLPVDWSAAVPADSAWRALCRDLPTHPFQHRRYWLRGGSGVAAEEAVHPLLTTVTVLPDDTGVLAIGRLSATDRPWLAGTVPASTWVELAIRAGDEVGCGTLAELDVVAPPRPGDVQVQVVVGADDGGRRPVRVRTGSDRSGWTLNATGVLSAEPLSWQPMSDDEKFEAVELPAELHEDGFGVHPVLLAAMAGDVVAWRDVELHATGATSARVRVRPVEGGVELTAVDESGLPVLTARRVTARPAAESRAAGTGEVLRTEWVSLDREATTARIVAVDSDDSVFSLVENPAALADAVAVFDVPFGAEPSVACRQALGVAQAWLDEPELSGFPLVVRTRHAVPVEAGAVLDPAAAAVRGMLAAVQAEYPDRFVLVDVEPAADPGDGLGTVLAAGAAQAAVRAGRVLVPRLVAGTATAAGLDPAGTVLIVGDGGDRVARYLVAEHGVRHLAFTGAVPEGLDASVTACDVSEVSALPPLTGVVHVAGTADATPLAELDADGLTEVLDARAATLGHLAELTAGQDLALFAVVTTAADLTGPADQAATAAADGLARAIATACGASVPVLVPGDESALTAALTERFPVPGHPERWAAPEPGRPVPPSLRGLVRPRRRSAYRAPAGTETTGRWAELLSTQVGAERERTVLDLVRAQLAGVLGLSPDEPVDPDRGFFEVGLDSLMALDLTRRLTGHASVPLTPAAVFTNPTPAALTRYLVERLEAGGTP</sequence>
<dbReference type="InterPro" id="IPR020806">
    <property type="entry name" value="PKS_PP-bd"/>
</dbReference>
<evidence type="ECO:0000256" key="1">
    <source>
        <dbReference type="ARBA" id="ARBA00022450"/>
    </source>
</evidence>
<evidence type="ECO:0000256" key="2">
    <source>
        <dbReference type="ARBA" id="ARBA00022553"/>
    </source>
</evidence>
<keyword evidence="7" id="KW-1185">Reference proteome</keyword>
<dbReference type="Gene3D" id="1.10.1200.10">
    <property type="entry name" value="ACP-like"/>
    <property type="match status" value="1"/>
</dbReference>
<dbReference type="Gene3D" id="3.30.70.3290">
    <property type="match status" value="1"/>
</dbReference>
<dbReference type="InterPro" id="IPR001227">
    <property type="entry name" value="Ac_transferase_dom_sf"/>
</dbReference>
<keyword evidence="1" id="KW-0596">Phosphopantetheine</keyword>
<dbReference type="InterPro" id="IPR050091">
    <property type="entry name" value="PKS_NRPS_Biosynth_Enz"/>
</dbReference>
<dbReference type="SUPFAM" id="SSF52151">
    <property type="entry name" value="FabD/lysophospholipase-like"/>
    <property type="match status" value="1"/>
</dbReference>
<dbReference type="Pfam" id="PF21089">
    <property type="entry name" value="PKS_DH_N"/>
    <property type="match status" value="1"/>
</dbReference>
<dbReference type="SMART" id="SM00823">
    <property type="entry name" value="PKS_PP"/>
    <property type="match status" value="1"/>
</dbReference>
<proteinExistence type="predicted"/>
<organism evidence="6 7">
    <name type="scientific">Amycolatopsis iheyensis</name>
    <dbReference type="NCBI Taxonomy" id="2945988"/>
    <lineage>
        <taxon>Bacteria</taxon>
        <taxon>Bacillati</taxon>
        <taxon>Actinomycetota</taxon>
        <taxon>Actinomycetes</taxon>
        <taxon>Pseudonocardiales</taxon>
        <taxon>Pseudonocardiaceae</taxon>
        <taxon>Amycolatopsis</taxon>
    </lineage>
</organism>
<protein>
    <submittedName>
        <fullName evidence="6">Acyltransferase domain-containing protein</fullName>
    </submittedName>
</protein>
<dbReference type="Gene3D" id="3.40.50.720">
    <property type="entry name" value="NAD(P)-binding Rossmann-like Domain"/>
    <property type="match status" value="1"/>
</dbReference>
<evidence type="ECO:0000313" key="6">
    <source>
        <dbReference type="EMBL" id="MCR6488773.1"/>
    </source>
</evidence>
<dbReference type="SMART" id="SM00822">
    <property type="entry name" value="PKS_KR"/>
    <property type="match status" value="1"/>
</dbReference>
<dbReference type="SUPFAM" id="SSF51735">
    <property type="entry name" value="NAD(P)-binding Rossmann-fold domains"/>
    <property type="match status" value="2"/>
</dbReference>
<dbReference type="Gene3D" id="3.10.129.110">
    <property type="entry name" value="Polyketide synthase dehydratase"/>
    <property type="match status" value="2"/>
</dbReference>
<dbReference type="InterPro" id="IPR020807">
    <property type="entry name" value="PKS_DH"/>
</dbReference>
<evidence type="ECO:0000259" key="5">
    <source>
        <dbReference type="PROSITE" id="PS50075"/>
    </source>
</evidence>
<dbReference type="InterPro" id="IPR057326">
    <property type="entry name" value="KR_dom"/>
</dbReference>
<dbReference type="PANTHER" id="PTHR43775">
    <property type="entry name" value="FATTY ACID SYNTHASE"/>
    <property type="match status" value="1"/>
</dbReference>
<evidence type="ECO:0000256" key="3">
    <source>
        <dbReference type="ARBA" id="ARBA00022679"/>
    </source>
</evidence>
<dbReference type="AlphaFoldDB" id="A0A9X2NJ05"/>
<dbReference type="SMART" id="SM00826">
    <property type="entry name" value="PKS_DH"/>
    <property type="match status" value="1"/>
</dbReference>
<dbReference type="PANTHER" id="PTHR43775:SF51">
    <property type="entry name" value="INACTIVE PHENOLPHTHIOCEROL SYNTHESIS POLYKETIDE SYNTHASE TYPE I PKS1-RELATED"/>
    <property type="match status" value="1"/>
</dbReference>
<accession>A0A9X2NJ05</accession>
<dbReference type="GO" id="GO:0004312">
    <property type="term" value="F:fatty acid synthase activity"/>
    <property type="evidence" value="ECO:0007669"/>
    <property type="project" value="TreeGrafter"/>
</dbReference>
<dbReference type="PROSITE" id="PS00012">
    <property type="entry name" value="PHOSPHOPANTETHEINE"/>
    <property type="match status" value="1"/>
</dbReference>